<dbReference type="Proteomes" id="UP000447545">
    <property type="component" value="Unassembled WGS sequence"/>
</dbReference>
<comment type="caution">
    <text evidence="1">The sequence shown here is derived from an EMBL/GenBank/DDBJ whole genome shotgun (WGS) entry which is preliminary data.</text>
</comment>
<evidence type="ECO:0008006" key="3">
    <source>
        <dbReference type="Google" id="ProtNLM"/>
    </source>
</evidence>
<evidence type="ECO:0000313" key="2">
    <source>
        <dbReference type="Proteomes" id="UP000447545"/>
    </source>
</evidence>
<name>A0A7K1G8B8_9FLAO</name>
<proteinExistence type="predicted"/>
<dbReference type="SUPFAM" id="SSF51126">
    <property type="entry name" value="Pectin lyase-like"/>
    <property type="match status" value="1"/>
</dbReference>
<evidence type="ECO:0000313" key="1">
    <source>
        <dbReference type="EMBL" id="MTE25381.1"/>
    </source>
</evidence>
<accession>A0A7K1G8B8</accession>
<sequence length="525" mass="58250">MKRLLSFFICLVVLLFWSSCRKDFDFSPSTGSLEFAKDTVYLDTVFTNIGSSTYNLKVYNRSDDDIVIPTIQLENGVNSFYRMNVDGTTGLEGAQEGKFFEDVELLANDSLFIFIETTIDIEILSASDIQFLYTDRILFDSGNNQQDVDLVTLVKDAVFIYPARDETTGIIETLTFDVDGDGDDDETTLQGRFLENDELTFTNEKPYVIYGYAGVDDGQTLTMEAGTRVHFHADSGIIVTDGGSLNINGELSTDQVVLENEVILSGDRLEPLFEDVPGQWGTIWLFNGSENNTINYTTIKNATIGILSEGDQNAPNDKLTITNSQVYNSSGFGILGRATSITAENVVINNSGQSSFAGTLGGKYNFTHCTIANYWNSSFRQFPALLLNDFTFVEEDAIVINDLTEANFNNCIIYGNDNPEFLLENEGAVFNFKFTNCLLRFDNDNLSGTGNYEFNNTTFYESNVFNQDPDFEDPFENLMRIGADSGANGIGNATFTSQVPFDILNVARANPSDAGTYESVVFEED</sequence>
<dbReference type="AlphaFoldDB" id="A0A7K1G8B8"/>
<protein>
    <recommendedName>
        <fullName evidence="3">Right handed beta helix region</fullName>
    </recommendedName>
</protein>
<organism evidence="1 2">
    <name type="scientific">Winogradskyella ouciana</name>
    <dbReference type="NCBI Taxonomy" id="2608631"/>
    <lineage>
        <taxon>Bacteria</taxon>
        <taxon>Pseudomonadati</taxon>
        <taxon>Bacteroidota</taxon>
        <taxon>Flavobacteriia</taxon>
        <taxon>Flavobacteriales</taxon>
        <taxon>Flavobacteriaceae</taxon>
        <taxon>Winogradskyella</taxon>
    </lineage>
</organism>
<keyword evidence="2" id="KW-1185">Reference proteome</keyword>
<dbReference type="InterPro" id="IPR011050">
    <property type="entry name" value="Pectin_lyase_fold/virulence"/>
</dbReference>
<dbReference type="RefSeq" id="WP_155087228.1">
    <property type="nucleotide sequence ID" value="NZ_WJYA01000001.1"/>
</dbReference>
<reference evidence="1 2" key="1">
    <citation type="submission" date="2019-11" db="EMBL/GenBank/DDBJ databases">
        <title>Winogradskyella ouciana sp. nov., isolated from the hadal seawater of the Mariana Trench.</title>
        <authorList>
            <person name="Liu R."/>
        </authorList>
    </citation>
    <scope>NUCLEOTIDE SEQUENCE [LARGE SCALE GENOMIC DNA]</scope>
    <source>
        <strain evidence="1 2">ZXX205</strain>
    </source>
</reference>
<dbReference type="EMBL" id="WJYA01000001">
    <property type="protein sequence ID" value="MTE25381.1"/>
    <property type="molecule type" value="Genomic_DNA"/>
</dbReference>
<dbReference type="PROSITE" id="PS51257">
    <property type="entry name" value="PROKAR_LIPOPROTEIN"/>
    <property type="match status" value="1"/>
</dbReference>
<gene>
    <name evidence="1" type="ORF">F1003_00420</name>
</gene>